<dbReference type="PANTHER" id="PTHR37817">
    <property type="entry name" value="N-ACETYLTRANSFERASE EIS"/>
    <property type="match status" value="1"/>
</dbReference>
<keyword evidence="3" id="KW-1185">Reference proteome</keyword>
<feature type="compositionally biased region" description="Basic residues" evidence="1">
    <location>
        <begin position="144"/>
        <end position="156"/>
    </location>
</feature>
<dbReference type="InterPro" id="IPR051554">
    <property type="entry name" value="Acetyltransferase_Eis"/>
</dbReference>
<evidence type="ECO:0008006" key="4">
    <source>
        <dbReference type="Google" id="ProtNLM"/>
    </source>
</evidence>
<evidence type="ECO:0000313" key="3">
    <source>
        <dbReference type="Proteomes" id="UP001157125"/>
    </source>
</evidence>
<feature type="region of interest" description="Disordered" evidence="1">
    <location>
        <begin position="111"/>
        <end position="156"/>
    </location>
</feature>
<accession>A0ABQ6IJE7</accession>
<dbReference type="Pfam" id="PF13527">
    <property type="entry name" value="Acetyltransf_9"/>
    <property type="match status" value="1"/>
</dbReference>
<protein>
    <recommendedName>
        <fullName evidence="4">N-acetyltransferase domain-containing protein</fullName>
    </recommendedName>
</protein>
<dbReference type="PANTHER" id="PTHR37817:SF1">
    <property type="entry name" value="N-ACETYLTRANSFERASE EIS"/>
    <property type="match status" value="1"/>
</dbReference>
<sequence>MITPGGRRVRTAGLSWLSVHPAHRRRGLMTTMMHDHFTRCLERGEAVSALYAMEAEIYSRFGYGMASQTVKASIPRGSRMWPVAGADALTVRLERADFDAHDRLVADLQAKAHPPGDHPEPGGFGAQRALHRPCRQPPRLREVAHRHRGGRGRARRVRVLPSQAGLRASAFTTASARCASTAP</sequence>
<gene>
    <name evidence="2" type="ORF">GCM10025876_30280</name>
</gene>
<proteinExistence type="predicted"/>
<dbReference type="Gene3D" id="3.40.630.30">
    <property type="match status" value="1"/>
</dbReference>
<reference evidence="3" key="1">
    <citation type="journal article" date="2019" name="Int. J. Syst. Evol. Microbiol.">
        <title>The Global Catalogue of Microorganisms (GCM) 10K type strain sequencing project: providing services to taxonomists for standard genome sequencing and annotation.</title>
        <authorList>
            <consortium name="The Broad Institute Genomics Platform"/>
            <consortium name="The Broad Institute Genome Sequencing Center for Infectious Disease"/>
            <person name="Wu L."/>
            <person name="Ma J."/>
        </authorList>
    </citation>
    <scope>NUCLEOTIDE SEQUENCE [LARGE SCALE GENOMIC DNA]</scope>
    <source>
        <strain evidence="3">NBRC 112299</strain>
    </source>
</reference>
<evidence type="ECO:0000256" key="1">
    <source>
        <dbReference type="SAM" id="MobiDB-lite"/>
    </source>
</evidence>
<dbReference type="Proteomes" id="UP001157125">
    <property type="component" value="Unassembled WGS sequence"/>
</dbReference>
<name>A0ABQ6IJE7_9MICO</name>
<dbReference type="CDD" id="cd04301">
    <property type="entry name" value="NAT_SF"/>
    <property type="match status" value="1"/>
</dbReference>
<organism evidence="2 3">
    <name type="scientific">Demequina litorisediminis</name>
    <dbReference type="NCBI Taxonomy" id="1849022"/>
    <lineage>
        <taxon>Bacteria</taxon>
        <taxon>Bacillati</taxon>
        <taxon>Actinomycetota</taxon>
        <taxon>Actinomycetes</taxon>
        <taxon>Micrococcales</taxon>
        <taxon>Demequinaceae</taxon>
        <taxon>Demequina</taxon>
    </lineage>
</organism>
<dbReference type="EMBL" id="BSUN01000001">
    <property type="protein sequence ID" value="GMA36824.1"/>
    <property type="molecule type" value="Genomic_DNA"/>
</dbReference>
<dbReference type="RefSeq" id="WP_284328776.1">
    <property type="nucleotide sequence ID" value="NZ_BSUN01000001.1"/>
</dbReference>
<dbReference type="SUPFAM" id="SSF55729">
    <property type="entry name" value="Acyl-CoA N-acyltransferases (Nat)"/>
    <property type="match status" value="1"/>
</dbReference>
<evidence type="ECO:0000313" key="2">
    <source>
        <dbReference type="EMBL" id="GMA36824.1"/>
    </source>
</evidence>
<dbReference type="InterPro" id="IPR016181">
    <property type="entry name" value="Acyl_CoA_acyltransferase"/>
</dbReference>
<comment type="caution">
    <text evidence="2">The sequence shown here is derived from an EMBL/GenBank/DDBJ whole genome shotgun (WGS) entry which is preliminary data.</text>
</comment>